<evidence type="ECO:0008006" key="5">
    <source>
        <dbReference type="Google" id="ProtNLM"/>
    </source>
</evidence>
<dbReference type="Gene3D" id="3.40.47.10">
    <property type="match status" value="2"/>
</dbReference>
<feature type="domain" description="Thiolase N-terminal" evidence="1">
    <location>
        <begin position="25"/>
        <end position="229"/>
    </location>
</feature>
<dbReference type="SUPFAM" id="SSF53901">
    <property type="entry name" value="Thiolase-like"/>
    <property type="match status" value="3"/>
</dbReference>
<keyword evidence="4" id="KW-1185">Reference proteome</keyword>
<dbReference type="PANTHER" id="PTHR42870">
    <property type="entry name" value="ACETYL-COA C-ACETYLTRANSFERASE"/>
    <property type="match status" value="1"/>
</dbReference>
<dbReference type="EMBL" id="LVKK01000084">
    <property type="protein sequence ID" value="OAG36787.1"/>
    <property type="molecule type" value="Genomic_DNA"/>
</dbReference>
<dbReference type="Pfam" id="PF22691">
    <property type="entry name" value="Thiolase_C_1"/>
    <property type="match status" value="1"/>
</dbReference>
<dbReference type="AlphaFoldDB" id="A0A177EXL2"/>
<dbReference type="PANTHER" id="PTHR42870:SF1">
    <property type="entry name" value="NON-SPECIFIC LIPID-TRANSFER PROTEIN-LIKE 2"/>
    <property type="match status" value="1"/>
</dbReference>
<name>A0A177EXL2_9EURO</name>
<gene>
    <name evidence="3" type="ORF">AYO21_09060</name>
</gene>
<dbReference type="RefSeq" id="XP_022508739.1">
    <property type="nucleotide sequence ID" value="XM_022658998.1"/>
</dbReference>
<reference evidence="3 4" key="1">
    <citation type="submission" date="2016-03" db="EMBL/GenBank/DDBJ databases">
        <title>Draft genome sequence of the Fonsecaea monophora CBS 269.37.</title>
        <authorList>
            <person name="Bombassaro A."/>
            <person name="Vinicius W.A."/>
            <person name="De Hoog S."/>
            <person name="Sun J."/>
            <person name="Souza E.M."/>
            <person name="Raittz R.T."/>
            <person name="Costa F."/>
            <person name="Leao A.C."/>
            <person name="Tadra-Sfeir M.Z."/>
            <person name="Baura V."/>
            <person name="Balsanelli E."/>
            <person name="Pedrosa F.O."/>
            <person name="Moreno L.F."/>
            <person name="Steffens M.B."/>
            <person name="Xi L."/>
            <person name="Bocca A.L."/>
            <person name="Felipe M.S."/>
            <person name="Teixeira M."/>
            <person name="Telles Filho F.Q."/>
            <person name="Azevedo C.M."/>
            <person name="Gomes R."/>
            <person name="Vicente V.A."/>
        </authorList>
    </citation>
    <scope>NUCLEOTIDE SEQUENCE [LARGE SCALE GENOMIC DNA]</scope>
    <source>
        <strain evidence="3 4">CBS 269.37</strain>
    </source>
</reference>
<dbReference type="Pfam" id="PF00108">
    <property type="entry name" value="Thiolase_N"/>
    <property type="match status" value="1"/>
</dbReference>
<dbReference type="InterPro" id="IPR016039">
    <property type="entry name" value="Thiolase-like"/>
</dbReference>
<organism evidence="3 4">
    <name type="scientific">Fonsecaea monophora</name>
    <dbReference type="NCBI Taxonomy" id="254056"/>
    <lineage>
        <taxon>Eukaryota</taxon>
        <taxon>Fungi</taxon>
        <taxon>Dikarya</taxon>
        <taxon>Ascomycota</taxon>
        <taxon>Pezizomycotina</taxon>
        <taxon>Eurotiomycetes</taxon>
        <taxon>Chaetothyriomycetidae</taxon>
        <taxon>Chaetothyriales</taxon>
        <taxon>Herpotrichiellaceae</taxon>
        <taxon>Fonsecaea</taxon>
    </lineage>
</organism>
<dbReference type="InterPro" id="IPR055140">
    <property type="entry name" value="Thiolase_C_2"/>
</dbReference>
<evidence type="ECO:0000259" key="2">
    <source>
        <dbReference type="Pfam" id="PF22691"/>
    </source>
</evidence>
<proteinExistence type="predicted"/>
<dbReference type="GeneID" id="34604198"/>
<comment type="caution">
    <text evidence="3">The sequence shown here is derived from an EMBL/GenBank/DDBJ whole genome shotgun (WGS) entry which is preliminary data.</text>
</comment>
<evidence type="ECO:0000313" key="3">
    <source>
        <dbReference type="EMBL" id="OAG36787.1"/>
    </source>
</evidence>
<dbReference type="InterPro" id="IPR020616">
    <property type="entry name" value="Thiolase_N"/>
</dbReference>
<feature type="domain" description="Thiolase C-terminal" evidence="2">
    <location>
        <begin position="264"/>
        <end position="353"/>
    </location>
</feature>
<dbReference type="GO" id="GO:0016747">
    <property type="term" value="F:acyltransferase activity, transferring groups other than amino-acyl groups"/>
    <property type="evidence" value="ECO:0007669"/>
    <property type="project" value="InterPro"/>
</dbReference>
<evidence type="ECO:0000259" key="1">
    <source>
        <dbReference type="Pfam" id="PF00108"/>
    </source>
</evidence>
<dbReference type="CDD" id="cd00829">
    <property type="entry name" value="SCP-x_thiolase"/>
    <property type="match status" value="1"/>
</dbReference>
<dbReference type="Proteomes" id="UP000077002">
    <property type="component" value="Unassembled WGS sequence"/>
</dbReference>
<evidence type="ECO:0000313" key="4">
    <source>
        <dbReference type="Proteomes" id="UP000077002"/>
    </source>
</evidence>
<dbReference type="OrthoDB" id="542135at2759"/>
<protein>
    <recommendedName>
        <fullName evidence="5">Thiolase N-terminal domain-containing protein</fullName>
    </recommendedName>
</protein>
<accession>A0A177EXL2</accession>
<sequence>MSFQQNAYVLGVGLTKFIKPRQLRTYPELGLEAGTKALLDAHITYDDVQTGVACYCYGETTSGQRIFYQFGMTNIPVYNTNNACATGSTGLQLARTLVRGGIVDVVLVIGFETMKPGAIKSVWDDRPSPMGLSTKLMEETRGKHDTPTNAQYFANAGLEYMEKYGASARDFAEIGRISHEHSSRNPYAQFNNVYTLEEIEKSPMIHYPLTKLQCSPTSDGAGAAVIVSQRFLESRPELKSRAILMAGQSLMTDSPSLFSRSPMDLVGFDMTRRAAKAALAEAGVSARDVKVCEVHDCFSTNELILLEGLGFCDQGKAHLMVRNGDITYGGKGPVVNPSGGLISKGHPLGMSEFHTTLCALIHEKNPPNNSQTMWMHANPAGDQIGATGLAQCAELAWQLRGWANNGRLVKDIDVALQHNLGLGGAVVVTIYKRADGRKNTDVTETDAQIAQESGVGYNPAVEARGITLADFEKIKSKKAPSAYALGETAEKLQARL</sequence>